<evidence type="ECO:0000313" key="6">
    <source>
        <dbReference type="Proteomes" id="UP000315017"/>
    </source>
</evidence>
<dbReference type="Pfam" id="PF13202">
    <property type="entry name" value="EF-hand_5"/>
    <property type="match status" value="5"/>
</dbReference>
<dbReference type="EMBL" id="CP036274">
    <property type="protein sequence ID" value="QDU30232.1"/>
    <property type="molecule type" value="Genomic_DNA"/>
</dbReference>
<dbReference type="KEGG" id="aagg:ETAA8_53510"/>
<dbReference type="InterPro" id="IPR018247">
    <property type="entry name" value="EF_Hand_1_Ca_BS"/>
</dbReference>
<feature type="region of interest" description="Disordered" evidence="3">
    <location>
        <begin position="441"/>
        <end position="470"/>
    </location>
</feature>
<protein>
    <submittedName>
        <fullName evidence="5">Transaldolase/EF-hand domain-containing protein</fullName>
    </submittedName>
</protein>
<feature type="compositionally biased region" description="Basic and acidic residues" evidence="3">
    <location>
        <begin position="28"/>
        <end position="45"/>
    </location>
</feature>
<reference evidence="5 6" key="1">
    <citation type="submission" date="2019-02" db="EMBL/GenBank/DDBJ databases">
        <title>Deep-cultivation of Planctomycetes and their phenomic and genomic characterization uncovers novel biology.</title>
        <authorList>
            <person name="Wiegand S."/>
            <person name="Jogler M."/>
            <person name="Boedeker C."/>
            <person name="Pinto D."/>
            <person name="Vollmers J."/>
            <person name="Rivas-Marin E."/>
            <person name="Kohn T."/>
            <person name="Peeters S.H."/>
            <person name="Heuer A."/>
            <person name="Rast P."/>
            <person name="Oberbeckmann S."/>
            <person name="Bunk B."/>
            <person name="Jeske O."/>
            <person name="Meyerdierks A."/>
            <person name="Storesund J.E."/>
            <person name="Kallscheuer N."/>
            <person name="Luecker S."/>
            <person name="Lage O.M."/>
            <person name="Pohl T."/>
            <person name="Merkel B.J."/>
            <person name="Hornburger P."/>
            <person name="Mueller R.-W."/>
            <person name="Bruemmer F."/>
            <person name="Labrenz M."/>
            <person name="Spormann A.M."/>
            <person name="Op den Camp H."/>
            <person name="Overmann J."/>
            <person name="Amann R."/>
            <person name="Jetten M.S.M."/>
            <person name="Mascher T."/>
            <person name="Medema M.H."/>
            <person name="Devos D.P."/>
            <person name="Kaster A.-K."/>
            <person name="Ovreas L."/>
            <person name="Rohde M."/>
            <person name="Galperin M.Y."/>
            <person name="Jogler C."/>
        </authorList>
    </citation>
    <scope>NUCLEOTIDE SEQUENCE [LARGE SCALE GENOMIC DNA]</scope>
    <source>
        <strain evidence="5 6">ETA_A8</strain>
    </source>
</reference>
<feature type="compositionally biased region" description="Basic and acidic residues" evidence="3">
    <location>
        <begin position="71"/>
        <end position="87"/>
    </location>
</feature>
<dbReference type="InterPro" id="IPR011992">
    <property type="entry name" value="EF-hand-dom_pair"/>
</dbReference>
<dbReference type="SUPFAM" id="SSF47473">
    <property type="entry name" value="EF-hand"/>
    <property type="match status" value="2"/>
</dbReference>
<dbReference type="AlphaFoldDB" id="A0A517YJ37"/>
<evidence type="ECO:0000259" key="4">
    <source>
        <dbReference type="PROSITE" id="PS50222"/>
    </source>
</evidence>
<feature type="compositionally biased region" description="Basic and acidic residues" evidence="3">
    <location>
        <begin position="117"/>
        <end position="143"/>
    </location>
</feature>
<dbReference type="Proteomes" id="UP000315017">
    <property type="component" value="Chromosome"/>
</dbReference>
<dbReference type="InterPro" id="IPR002048">
    <property type="entry name" value="EF_hand_dom"/>
</dbReference>
<evidence type="ECO:0000313" key="5">
    <source>
        <dbReference type="EMBL" id="QDU30232.1"/>
    </source>
</evidence>
<keyword evidence="1" id="KW-0479">Metal-binding</keyword>
<dbReference type="SMART" id="SM00054">
    <property type="entry name" value="EFh"/>
    <property type="match status" value="5"/>
</dbReference>
<dbReference type="RefSeq" id="WP_145095367.1">
    <property type="nucleotide sequence ID" value="NZ_CP036274.1"/>
</dbReference>
<accession>A0A517YJ37</accession>
<sequence length="470" mass="50953">MKKLRPWLATLSLAACILFVGDLLGQSRDGDRGDRDRGSDRDRGGRGGFDPAEIFKRMDQNGNGLIEPNELSERSRGFVGEMAKRANLDPSQPIPLDKLISAAQQGRDGGSSSSSSSDRDRDRNDSDRDRERDRERDRDRERSSSSSAKPSTPQVMGFGAADAKPKAAGFDVPLSVDTSIPLEKRYEPRVLEYVDRMLRDYDKNGDGYVDNIEWKDGRWSTPPEESDTNKDGKLSKAELCDRIARRFGLTAPPGSAANVSTSPSTPSSSSSGLSGDAAKFRQYAESLLRQFDKNKNGILEKDEWSEMKSDHRAADSNGDSVITLDELTAKLQAYSSSSSTASSGSSSSKSGSSDRRSFWGSKSSTTSKPGEKKSYRFATPTEKLPKGLPDWFLRNDADADGQIAMAEYSTSWSDTTAAEFQKFDLDGDGFITPAECLAATTTTTTTTTPSSTSSSSGFGSGGFGRSFGSR</sequence>
<feature type="compositionally biased region" description="Low complexity" evidence="3">
    <location>
        <begin position="260"/>
        <end position="271"/>
    </location>
</feature>
<evidence type="ECO:0000256" key="3">
    <source>
        <dbReference type="SAM" id="MobiDB-lite"/>
    </source>
</evidence>
<dbReference type="PROSITE" id="PS51257">
    <property type="entry name" value="PROKAR_LIPOPROTEIN"/>
    <property type="match status" value="1"/>
</dbReference>
<name>A0A517YJ37_9BACT</name>
<feature type="compositionally biased region" description="Gly residues" evidence="3">
    <location>
        <begin position="458"/>
        <end position="470"/>
    </location>
</feature>
<proteinExistence type="predicted"/>
<dbReference type="InterPro" id="IPR039647">
    <property type="entry name" value="EF_hand_pair_protein_CML-like"/>
</dbReference>
<feature type="domain" description="EF-hand" evidence="4">
    <location>
        <begin position="53"/>
        <end position="81"/>
    </location>
</feature>
<feature type="compositionally biased region" description="Low complexity" evidence="3">
    <location>
        <begin position="335"/>
        <end position="351"/>
    </location>
</feature>
<gene>
    <name evidence="5" type="ORF">ETAA8_53510</name>
</gene>
<evidence type="ECO:0000256" key="1">
    <source>
        <dbReference type="ARBA" id="ARBA00022723"/>
    </source>
</evidence>
<dbReference type="Gene3D" id="1.10.238.10">
    <property type="entry name" value="EF-hand"/>
    <property type="match status" value="3"/>
</dbReference>
<dbReference type="OrthoDB" id="287435at2"/>
<feature type="region of interest" description="Disordered" evidence="3">
    <location>
        <begin position="251"/>
        <end position="275"/>
    </location>
</feature>
<dbReference type="PROSITE" id="PS00018">
    <property type="entry name" value="EF_HAND_1"/>
    <property type="match status" value="4"/>
</dbReference>
<feature type="domain" description="EF-hand" evidence="4">
    <location>
        <begin position="420"/>
        <end position="446"/>
    </location>
</feature>
<feature type="region of interest" description="Disordered" evidence="3">
    <location>
        <begin position="335"/>
        <end position="381"/>
    </location>
</feature>
<dbReference type="GO" id="GO:0005509">
    <property type="term" value="F:calcium ion binding"/>
    <property type="evidence" value="ECO:0007669"/>
    <property type="project" value="InterPro"/>
</dbReference>
<evidence type="ECO:0000256" key="2">
    <source>
        <dbReference type="ARBA" id="ARBA00022737"/>
    </source>
</evidence>
<keyword evidence="6" id="KW-1185">Reference proteome</keyword>
<dbReference type="PROSITE" id="PS50222">
    <property type="entry name" value="EF_HAND_2"/>
    <property type="match status" value="4"/>
</dbReference>
<feature type="domain" description="EF-hand" evidence="4">
    <location>
        <begin position="189"/>
        <end position="224"/>
    </location>
</feature>
<dbReference type="PANTHER" id="PTHR10891">
    <property type="entry name" value="EF-HAND CALCIUM-BINDING DOMAIN CONTAINING PROTEIN"/>
    <property type="match status" value="1"/>
</dbReference>
<organism evidence="5 6">
    <name type="scientific">Anatilimnocola aggregata</name>
    <dbReference type="NCBI Taxonomy" id="2528021"/>
    <lineage>
        <taxon>Bacteria</taxon>
        <taxon>Pseudomonadati</taxon>
        <taxon>Planctomycetota</taxon>
        <taxon>Planctomycetia</taxon>
        <taxon>Pirellulales</taxon>
        <taxon>Pirellulaceae</taxon>
        <taxon>Anatilimnocola</taxon>
    </lineage>
</organism>
<feature type="compositionally biased region" description="Low complexity" evidence="3">
    <location>
        <begin position="441"/>
        <end position="457"/>
    </location>
</feature>
<keyword evidence="2" id="KW-0677">Repeat</keyword>
<feature type="region of interest" description="Disordered" evidence="3">
    <location>
        <begin position="26"/>
        <end position="165"/>
    </location>
</feature>
<feature type="domain" description="EF-hand" evidence="4">
    <location>
        <begin position="279"/>
        <end position="314"/>
    </location>
</feature>